<dbReference type="EMBL" id="FCNY02000012">
    <property type="protein sequence ID" value="SAL54723.1"/>
    <property type="molecule type" value="Genomic_DNA"/>
</dbReference>
<sequence length="170" mass="17864">MNTKTLGRMLAASLIALYGTNAMADRASSPIEGQMVVQVIGEVKAVDASAHRVTVVNAQGVSTQLNVSPAMQDLDKLPLGTRIKSSALQPVTLTPVGHAQLQQAIPGDKRFVAQVTSVDAATGVVMLKDADNVPIEVRARDARQASTLASGATVRVDTLNNRPTPSQKKQ</sequence>
<keyword evidence="3" id="KW-1185">Reference proteome</keyword>
<evidence type="ECO:0000256" key="1">
    <source>
        <dbReference type="SAM" id="SignalP"/>
    </source>
</evidence>
<reference evidence="3" key="1">
    <citation type="submission" date="2016-01" db="EMBL/GenBank/DDBJ databases">
        <authorList>
            <person name="Peeters C."/>
        </authorList>
    </citation>
    <scope>NUCLEOTIDE SEQUENCE [LARGE SCALE GENOMIC DNA]</scope>
</reference>
<accession>A0A158IEA1</accession>
<organism evidence="2 3">
    <name type="scientific">Caballeronia cordobensis</name>
    <name type="common">Burkholderia cordobensis</name>
    <dbReference type="NCBI Taxonomy" id="1353886"/>
    <lineage>
        <taxon>Bacteria</taxon>
        <taxon>Pseudomonadati</taxon>
        <taxon>Pseudomonadota</taxon>
        <taxon>Betaproteobacteria</taxon>
        <taxon>Burkholderiales</taxon>
        <taxon>Burkholderiaceae</taxon>
        <taxon>Caballeronia</taxon>
    </lineage>
</organism>
<feature type="signal peptide" evidence="1">
    <location>
        <begin position="1"/>
        <end position="24"/>
    </location>
</feature>
<proteinExistence type="predicted"/>
<protein>
    <submittedName>
        <fullName evidence="2">Uncharacterized protein</fullName>
    </submittedName>
</protein>
<evidence type="ECO:0000313" key="2">
    <source>
        <dbReference type="EMBL" id="SAL54723.1"/>
    </source>
</evidence>
<gene>
    <name evidence="2" type="ORF">AWB70_04633</name>
</gene>
<dbReference type="Proteomes" id="UP000054740">
    <property type="component" value="Unassembled WGS sequence"/>
</dbReference>
<dbReference type="RefSeq" id="WP_053569329.1">
    <property type="nucleotide sequence ID" value="NZ_FCNY02000012.1"/>
</dbReference>
<evidence type="ECO:0000313" key="3">
    <source>
        <dbReference type="Proteomes" id="UP000054740"/>
    </source>
</evidence>
<keyword evidence="1" id="KW-0732">Signal</keyword>
<dbReference type="AlphaFoldDB" id="A0A158IEA1"/>
<feature type="chain" id="PRO_5011118563" evidence="1">
    <location>
        <begin position="25"/>
        <end position="170"/>
    </location>
</feature>
<name>A0A158IEA1_CABCO</name>